<keyword evidence="1" id="KW-0813">Transport</keyword>
<dbReference type="PANTHER" id="PTHR24220:SF86">
    <property type="entry name" value="ABC TRANSPORTER ABCH.1"/>
    <property type="match status" value="1"/>
</dbReference>
<evidence type="ECO:0000313" key="6">
    <source>
        <dbReference type="Proteomes" id="UP000813637"/>
    </source>
</evidence>
<dbReference type="InterPro" id="IPR003439">
    <property type="entry name" value="ABC_transporter-like_ATP-bd"/>
</dbReference>
<feature type="domain" description="ABC transporter" evidence="4">
    <location>
        <begin position="6"/>
        <end position="224"/>
    </location>
</feature>
<reference evidence="5" key="1">
    <citation type="submission" date="2020-02" db="EMBL/GenBank/DDBJ databases">
        <authorList>
            <person name="Fillo S."/>
            <person name="Giordani F."/>
            <person name="Tonon E."/>
            <person name="Drigo I."/>
            <person name="Anselmo A."/>
            <person name="Fortunato A."/>
            <person name="Bano L."/>
            <person name="Lista F."/>
        </authorList>
    </citation>
    <scope>NUCLEOTIDE SEQUENCE</scope>
    <source>
        <strain evidence="5">IZSVe-TV_9877_3_12</strain>
    </source>
</reference>
<dbReference type="CDD" id="cd03255">
    <property type="entry name" value="ABC_MJ0796_LolCDE_FtsE"/>
    <property type="match status" value="1"/>
</dbReference>
<gene>
    <name evidence="5" type="ORF">G8S53_12915</name>
</gene>
<dbReference type="Pfam" id="PF00005">
    <property type="entry name" value="ABC_tran"/>
    <property type="match status" value="1"/>
</dbReference>
<evidence type="ECO:0000313" key="5">
    <source>
        <dbReference type="EMBL" id="MCD3196149.1"/>
    </source>
</evidence>
<dbReference type="GO" id="GO:0016887">
    <property type="term" value="F:ATP hydrolysis activity"/>
    <property type="evidence" value="ECO:0007669"/>
    <property type="project" value="InterPro"/>
</dbReference>
<dbReference type="SUPFAM" id="SSF52540">
    <property type="entry name" value="P-loop containing nucleoside triphosphate hydrolases"/>
    <property type="match status" value="1"/>
</dbReference>
<reference evidence="5" key="2">
    <citation type="journal article" date="2021" name="Microorganisms">
        <title>Extensive Genome Exploration of Clostridium botulinum Group III Field Strains.</title>
        <authorList>
            <person name="Fillo S."/>
            <person name="Giordani F."/>
            <person name="Tonon E."/>
            <person name="Drigo I."/>
            <person name="Anselmo A."/>
            <person name="Fortunato A."/>
            <person name="Lista F."/>
            <person name="Bano L."/>
        </authorList>
    </citation>
    <scope>NUCLEOTIDE SEQUENCE</scope>
    <source>
        <strain evidence="5">IZSVe-TV_9877_3_12</strain>
    </source>
</reference>
<dbReference type="GO" id="GO:0022857">
    <property type="term" value="F:transmembrane transporter activity"/>
    <property type="evidence" value="ECO:0007669"/>
    <property type="project" value="TreeGrafter"/>
</dbReference>
<dbReference type="PROSITE" id="PS50893">
    <property type="entry name" value="ABC_TRANSPORTER_2"/>
    <property type="match status" value="1"/>
</dbReference>
<evidence type="ECO:0000256" key="1">
    <source>
        <dbReference type="ARBA" id="ARBA00022448"/>
    </source>
</evidence>
<dbReference type="SMART" id="SM00382">
    <property type="entry name" value="AAA"/>
    <property type="match status" value="1"/>
</dbReference>
<keyword evidence="3 5" id="KW-0067">ATP-binding</keyword>
<keyword evidence="2" id="KW-0547">Nucleotide-binding</keyword>
<organism evidence="5 6">
    <name type="scientific">Clostridium botulinum C</name>
    <dbReference type="NCBI Taxonomy" id="36828"/>
    <lineage>
        <taxon>Bacteria</taxon>
        <taxon>Bacillati</taxon>
        <taxon>Bacillota</taxon>
        <taxon>Clostridia</taxon>
        <taxon>Eubacteriales</taxon>
        <taxon>Clostridiaceae</taxon>
        <taxon>Clostridium</taxon>
    </lineage>
</organism>
<dbReference type="EMBL" id="JAAMYB010000028">
    <property type="protein sequence ID" value="MCD3196149.1"/>
    <property type="molecule type" value="Genomic_DNA"/>
</dbReference>
<dbReference type="GO" id="GO:0005524">
    <property type="term" value="F:ATP binding"/>
    <property type="evidence" value="ECO:0007669"/>
    <property type="project" value="UniProtKB-KW"/>
</dbReference>
<dbReference type="Gene3D" id="3.40.50.300">
    <property type="entry name" value="P-loop containing nucleotide triphosphate hydrolases"/>
    <property type="match status" value="1"/>
</dbReference>
<sequence>MDKALIKLCNISKKYNNEEVLKDINMKIEKGKIYIIMGPSGAGKSTLLNIISLIEPHTSGEYLWNDENINNFYKNKKVLIRRNSIGIIFQDFNLFEELTVFENLDIYLKLTSNLSASERENKIIKEITNLDIKNVISKKVKFLSGGERQRTAIARCYLTDKEILLADEPSANVDSKNKKVIISSFLQLKQKGKTIIIVTHDPIYKDIGDVIYKIENGQVANASINS</sequence>
<dbReference type="InterPro" id="IPR027417">
    <property type="entry name" value="P-loop_NTPase"/>
</dbReference>
<dbReference type="AlphaFoldDB" id="A0A9Q3Z0C6"/>
<dbReference type="PANTHER" id="PTHR24220">
    <property type="entry name" value="IMPORT ATP-BINDING PROTEIN"/>
    <property type="match status" value="1"/>
</dbReference>
<dbReference type="InterPro" id="IPR017911">
    <property type="entry name" value="MacB-like_ATP-bd"/>
</dbReference>
<dbReference type="InterPro" id="IPR015854">
    <property type="entry name" value="ABC_transpr_LolD-like"/>
</dbReference>
<dbReference type="GO" id="GO:0005886">
    <property type="term" value="C:plasma membrane"/>
    <property type="evidence" value="ECO:0007669"/>
    <property type="project" value="TreeGrafter"/>
</dbReference>
<name>A0A9Q3Z0C6_CLOBO</name>
<accession>A0A9Q3Z0C6</accession>
<dbReference type="Proteomes" id="UP000813637">
    <property type="component" value="Unassembled WGS sequence"/>
</dbReference>
<protein>
    <submittedName>
        <fullName evidence="5">ABC transporter ATP-binding protein</fullName>
    </submittedName>
</protein>
<proteinExistence type="predicted"/>
<evidence type="ECO:0000259" key="4">
    <source>
        <dbReference type="PROSITE" id="PS50893"/>
    </source>
</evidence>
<comment type="caution">
    <text evidence="5">The sequence shown here is derived from an EMBL/GenBank/DDBJ whole genome shotgun (WGS) entry which is preliminary data.</text>
</comment>
<evidence type="ECO:0000256" key="2">
    <source>
        <dbReference type="ARBA" id="ARBA00022741"/>
    </source>
</evidence>
<dbReference type="InterPro" id="IPR003593">
    <property type="entry name" value="AAA+_ATPase"/>
</dbReference>
<evidence type="ECO:0000256" key="3">
    <source>
        <dbReference type="ARBA" id="ARBA00022840"/>
    </source>
</evidence>
<dbReference type="RefSeq" id="WP_003379515.1">
    <property type="nucleotide sequence ID" value="NZ_JAAMYB010000028.1"/>
</dbReference>